<evidence type="ECO:0000256" key="4">
    <source>
        <dbReference type="SAM" id="Coils"/>
    </source>
</evidence>
<dbReference type="GO" id="GO:0005739">
    <property type="term" value="C:mitochondrion"/>
    <property type="evidence" value="ECO:0007669"/>
    <property type="project" value="UniProtKB-SubCell"/>
</dbReference>
<dbReference type="SMART" id="SM01424">
    <property type="entry name" value="HAP1_N"/>
    <property type="match status" value="1"/>
</dbReference>
<evidence type="ECO:0000256" key="2">
    <source>
        <dbReference type="ARBA" id="ARBA00023054"/>
    </source>
</evidence>
<feature type="transmembrane region" description="Helical" evidence="6">
    <location>
        <begin position="825"/>
        <end position="844"/>
    </location>
</feature>
<reference evidence="9" key="1">
    <citation type="submission" date="2024-02" db="UniProtKB">
        <authorList>
            <consortium name="WormBaseParasite"/>
        </authorList>
    </citation>
    <scope>IDENTIFICATION</scope>
</reference>
<keyword evidence="3" id="KW-0496">Mitochondrion</keyword>
<feature type="transmembrane region" description="Helical" evidence="6">
    <location>
        <begin position="856"/>
        <end position="880"/>
    </location>
</feature>
<feature type="compositionally biased region" description="Low complexity" evidence="5">
    <location>
        <begin position="622"/>
        <end position="638"/>
    </location>
</feature>
<feature type="domain" description="HAP1 N-terminal" evidence="7">
    <location>
        <begin position="126"/>
        <end position="401"/>
    </location>
</feature>
<feature type="coiled-coil region" evidence="4">
    <location>
        <begin position="222"/>
        <end position="394"/>
    </location>
</feature>
<feature type="transmembrane region" description="Helical" evidence="6">
    <location>
        <begin position="918"/>
        <end position="940"/>
    </location>
</feature>
<keyword evidence="6" id="KW-1133">Transmembrane helix</keyword>
<proteinExistence type="predicted"/>
<dbReference type="GO" id="GO:0017022">
    <property type="term" value="F:myosin binding"/>
    <property type="evidence" value="ECO:0007669"/>
    <property type="project" value="TreeGrafter"/>
</dbReference>
<evidence type="ECO:0000313" key="9">
    <source>
        <dbReference type="WBParaSite" id="TCONS_00008112.p1"/>
    </source>
</evidence>
<dbReference type="PANTHER" id="PTHR15751">
    <property type="entry name" value="TRAFFICKING KINESIN-BINDING PROTEIN"/>
    <property type="match status" value="1"/>
</dbReference>
<dbReference type="AlphaFoldDB" id="A0AAF5D830"/>
<keyword evidence="6" id="KW-0812">Transmembrane</keyword>
<keyword evidence="6" id="KW-0472">Membrane</keyword>
<dbReference type="GO" id="GO:0048311">
    <property type="term" value="P:mitochondrion distribution"/>
    <property type="evidence" value="ECO:0007669"/>
    <property type="project" value="TreeGrafter"/>
</dbReference>
<dbReference type="InterPro" id="IPR006933">
    <property type="entry name" value="HAP1_N"/>
</dbReference>
<dbReference type="GO" id="GO:0006605">
    <property type="term" value="P:protein targeting"/>
    <property type="evidence" value="ECO:0007669"/>
    <property type="project" value="TreeGrafter"/>
</dbReference>
<evidence type="ECO:0000256" key="6">
    <source>
        <dbReference type="SAM" id="Phobius"/>
    </source>
</evidence>
<organism evidence="8 9">
    <name type="scientific">Strongyloides stercoralis</name>
    <name type="common">Threadworm</name>
    <dbReference type="NCBI Taxonomy" id="6248"/>
    <lineage>
        <taxon>Eukaryota</taxon>
        <taxon>Metazoa</taxon>
        <taxon>Ecdysozoa</taxon>
        <taxon>Nematoda</taxon>
        <taxon>Chromadorea</taxon>
        <taxon>Rhabditida</taxon>
        <taxon>Tylenchina</taxon>
        <taxon>Panagrolaimomorpha</taxon>
        <taxon>Strongyloidoidea</taxon>
        <taxon>Strongyloididae</taxon>
        <taxon>Strongyloides</taxon>
    </lineage>
</organism>
<evidence type="ECO:0000256" key="5">
    <source>
        <dbReference type="SAM" id="MobiDB-lite"/>
    </source>
</evidence>
<name>A0AAF5D830_STRER</name>
<dbReference type="Pfam" id="PF04849">
    <property type="entry name" value="HAP1_N"/>
    <property type="match status" value="1"/>
</dbReference>
<dbReference type="GO" id="GO:0031410">
    <property type="term" value="C:cytoplasmic vesicle"/>
    <property type="evidence" value="ECO:0007669"/>
    <property type="project" value="TreeGrafter"/>
</dbReference>
<sequence length="983" mass="113327">MKNKLIPDFFDNEANKKGIKFGIDNHNLTSCYTSTSNLLDWMLTFKNQKFSKNDMFNMNINVDSTMNESNNNLVDLKSLPMEQVLLSLKHRGSSFIVSTDQFIKAIEYLGDDILEELMSFDLTARQERLIKQDNAQRLSSVDSTLFQNYLQPSERPYLTKNISVNQKRMEDEVIKVIRMLEEKERDLELAAKIGKSLLEQNQELKERNSFLHDSLTKNSETINELKHQVKYKEKLIRSIKKEDDMEVIEHEKSINNSIDSLKNKIDGLRRENNSLKNETKELKSLNKNFEDERKSIIEGYTRSLDKANSQILKLQNIINEKDKECLQQTKEIERLIKEISEQKSQEKAVVEENAHLTEQLGEMVINHEYLKGQIFELQDKYIEVFEMLKEAEEELCKFRKKPSMFGRAMSSDSLYDSLASEVEVHDSGFYTTPMVSARSDSRNSNFLLSNKDEDNSKYKYYPIEERLSDELAAIGCNIFSQNTSSSNCIITQSNESTDDELLMIPSTYKNDTYLKKENNQKNDYINEHPNDPTSDISTPLMEDNMNIFLTSTPIKKSIKNKKEIETKDIGCNPIQELLNNYKIVKDNNSEPYIMSNNEKYVNNDSDNEMIMIKPKCRHRSHTNSIGGSKSLSSSNDSLSDLTPLSIGVPGRLGTRDLEFSLKKIATRREVEKDYEKHRAINGLPPSKYRMFQNKNHNIGMNILTKDDNSKKMINGIVSRNNIKPSSSKSPTTTPINIRSPKKITHPLKEILSIENVLSEIESPKIVSGNAKHPIGLFGGCINHENLMNTNLTQILNITHRADINNGIDFCKIYKHQKPIWMRRSLVILFMTILFKAIVIILTIIKHIVSSSYKGSWGTSVVIIFTLSLAIKFFNLCIIKFGRKQIYTFYNYTKKSTCVDGCLEYFDDGLPFFKLGNSYFIEILSIFLLIFSLSLFLLYLYRKEIHSRRGIQTVQDTLTINDITRPPSNGEFLIQNNNDYLNQG</sequence>
<dbReference type="InterPro" id="IPR051946">
    <property type="entry name" value="Intracell_Traff-Reg"/>
</dbReference>
<evidence type="ECO:0000256" key="3">
    <source>
        <dbReference type="ARBA" id="ARBA00023128"/>
    </source>
</evidence>
<keyword evidence="8" id="KW-1185">Reference proteome</keyword>
<evidence type="ECO:0000256" key="1">
    <source>
        <dbReference type="ARBA" id="ARBA00004173"/>
    </source>
</evidence>
<comment type="subcellular location">
    <subcellularLocation>
        <location evidence="1">Mitochondrion</location>
    </subcellularLocation>
</comment>
<feature type="region of interest" description="Disordered" evidence="5">
    <location>
        <begin position="619"/>
        <end position="638"/>
    </location>
</feature>
<keyword evidence="2 4" id="KW-0175">Coiled coil</keyword>
<dbReference type="Proteomes" id="UP000035681">
    <property type="component" value="Unplaced"/>
</dbReference>
<dbReference type="PANTHER" id="PTHR15751:SF12">
    <property type="entry name" value="TRAFFICKING KINESIN-BINDING PROTEIN MILT"/>
    <property type="match status" value="1"/>
</dbReference>
<protein>
    <recommendedName>
        <fullName evidence="7">HAP1 N-terminal domain-containing protein</fullName>
    </recommendedName>
</protein>
<evidence type="ECO:0000313" key="8">
    <source>
        <dbReference type="Proteomes" id="UP000035681"/>
    </source>
</evidence>
<accession>A0AAF5D830</accession>
<dbReference type="WBParaSite" id="TCONS_00008112.p1">
    <property type="protein sequence ID" value="TCONS_00008112.p1"/>
    <property type="gene ID" value="XLOC_006097"/>
</dbReference>
<evidence type="ECO:0000259" key="7">
    <source>
        <dbReference type="SMART" id="SM01424"/>
    </source>
</evidence>
<dbReference type="GO" id="GO:0047496">
    <property type="term" value="P:vesicle transport along microtubule"/>
    <property type="evidence" value="ECO:0007669"/>
    <property type="project" value="TreeGrafter"/>
</dbReference>